<evidence type="ECO:0000313" key="2">
    <source>
        <dbReference type="EMBL" id="KAJ3593312.1"/>
    </source>
</evidence>
<proteinExistence type="predicted"/>
<dbReference type="AlphaFoldDB" id="A0A9Q0DVF1"/>
<evidence type="ECO:0000256" key="1">
    <source>
        <dbReference type="SAM" id="MobiDB-lite"/>
    </source>
</evidence>
<reference evidence="2" key="1">
    <citation type="submission" date="2022-07" db="EMBL/GenBank/DDBJ databases">
        <title>Chromosome-level genome of Muraenolepis orangiensis.</title>
        <authorList>
            <person name="Kim J."/>
        </authorList>
    </citation>
    <scope>NUCLEOTIDE SEQUENCE</scope>
    <source>
        <strain evidence="2">KU_S4_2022</strain>
        <tissue evidence="2">Muscle</tissue>
    </source>
</reference>
<evidence type="ECO:0000313" key="3">
    <source>
        <dbReference type="Proteomes" id="UP001148018"/>
    </source>
</evidence>
<accession>A0A9Q0DVF1</accession>
<dbReference type="EMBL" id="JANIIK010000112">
    <property type="protein sequence ID" value="KAJ3593312.1"/>
    <property type="molecule type" value="Genomic_DNA"/>
</dbReference>
<organism evidence="2 3">
    <name type="scientific">Muraenolepis orangiensis</name>
    <name type="common">Patagonian moray cod</name>
    <dbReference type="NCBI Taxonomy" id="630683"/>
    <lineage>
        <taxon>Eukaryota</taxon>
        <taxon>Metazoa</taxon>
        <taxon>Chordata</taxon>
        <taxon>Craniata</taxon>
        <taxon>Vertebrata</taxon>
        <taxon>Euteleostomi</taxon>
        <taxon>Actinopterygii</taxon>
        <taxon>Neopterygii</taxon>
        <taxon>Teleostei</taxon>
        <taxon>Neoteleostei</taxon>
        <taxon>Acanthomorphata</taxon>
        <taxon>Zeiogadaria</taxon>
        <taxon>Gadariae</taxon>
        <taxon>Gadiformes</taxon>
        <taxon>Muraenolepidoidei</taxon>
        <taxon>Muraenolepididae</taxon>
        <taxon>Muraenolepis</taxon>
    </lineage>
</organism>
<keyword evidence="3" id="KW-1185">Reference proteome</keyword>
<gene>
    <name evidence="2" type="ORF">NHX12_005647</name>
</gene>
<protein>
    <submittedName>
        <fullName evidence="2">Uncharacterized protein</fullName>
    </submittedName>
</protein>
<comment type="caution">
    <text evidence="2">The sequence shown here is derived from an EMBL/GenBank/DDBJ whole genome shotgun (WGS) entry which is preliminary data.</text>
</comment>
<sequence>MILIKVCEAASHGISSSIPYACTPELQQRAQRQAVFLAGSPPILWAGLFYTEGKRCVERRQAGAPRLGPQERPPGEEEGPGGGGGSALRDQSDRSPDGLPKARLYV</sequence>
<name>A0A9Q0DVF1_9TELE</name>
<feature type="non-terminal residue" evidence="2">
    <location>
        <position position="1"/>
    </location>
</feature>
<feature type="region of interest" description="Disordered" evidence="1">
    <location>
        <begin position="60"/>
        <end position="106"/>
    </location>
</feature>
<dbReference type="Proteomes" id="UP001148018">
    <property type="component" value="Unassembled WGS sequence"/>
</dbReference>